<dbReference type="Pfam" id="PF24696">
    <property type="entry name" value="UGSC"/>
    <property type="match status" value="1"/>
</dbReference>
<dbReference type="RefSeq" id="WP_153356206.1">
    <property type="nucleotide sequence ID" value="NZ_JABGDC010000005.1"/>
</dbReference>
<organism evidence="3 4">
    <name type="scientific">Modestobacter roseus</name>
    <dbReference type="NCBI Taxonomy" id="1181884"/>
    <lineage>
        <taxon>Bacteria</taxon>
        <taxon>Bacillati</taxon>
        <taxon>Actinomycetota</taxon>
        <taxon>Actinomycetes</taxon>
        <taxon>Geodermatophilales</taxon>
        <taxon>Geodermatophilaceae</taxon>
        <taxon>Modestobacter</taxon>
    </lineage>
</organism>
<dbReference type="NCBIfam" id="NF041046">
    <property type="entry name" value="UGSC_fam"/>
    <property type="match status" value="1"/>
</dbReference>
<feature type="domain" description="UGSC-like" evidence="2">
    <location>
        <begin position="6"/>
        <end position="178"/>
    </location>
</feature>
<comment type="caution">
    <text evidence="3">The sequence shown here is derived from an EMBL/GenBank/DDBJ whole genome shotgun (WGS) entry which is preliminary data.</text>
</comment>
<name>A0A562IR24_9ACTN</name>
<dbReference type="InterPro" id="IPR049831">
    <property type="entry name" value="UGSC_seleno"/>
</dbReference>
<dbReference type="Proteomes" id="UP000321490">
    <property type="component" value="Unassembled WGS sequence"/>
</dbReference>
<reference evidence="3 4" key="1">
    <citation type="submission" date="2019-07" db="EMBL/GenBank/DDBJ databases">
        <title>R&amp;d 2014.</title>
        <authorList>
            <person name="Klenk H.-P."/>
        </authorList>
    </citation>
    <scope>NUCLEOTIDE SEQUENCE [LARGE SCALE GENOMIC DNA]</scope>
    <source>
        <strain evidence="3 4">DSM 45764</strain>
    </source>
</reference>
<accession>A0A562IR24</accession>
<sequence>MSLFDDIVDPTRGPAGSAKGRTALAARPGDLAGLRVGLLVNTKRNAEAFVQEVAALLESQHGARIAVQRTKPSIVHPAPAEMLAELRAEADVVVVGVGDCGSCSASAVADGLQLEAAGIPAVVLVSDAFRVSADAMAALQGTAGYEYVTTPHPVASLSREGVRARAERAVPEIVTLLTRPVVAAAS</sequence>
<dbReference type="InterPro" id="IPR057767">
    <property type="entry name" value="UGSC-like_dom"/>
</dbReference>
<evidence type="ECO:0000313" key="4">
    <source>
        <dbReference type="Proteomes" id="UP000321490"/>
    </source>
</evidence>
<keyword evidence="4" id="KW-1185">Reference proteome</keyword>
<evidence type="ECO:0000259" key="2">
    <source>
        <dbReference type="Pfam" id="PF24696"/>
    </source>
</evidence>
<evidence type="ECO:0000256" key="1">
    <source>
        <dbReference type="SAM" id="MobiDB-lite"/>
    </source>
</evidence>
<dbReference type="OrthoDB" id="2990547at2"/>
<gene>
    <name evidence="3" type="ORF">JD78_01901</name>
</gene>
<protein>
    <recommendedName>
        <fullName evidence="2">UGSC-like domain-containing protein</fullName>
    </recommendedName>
</protein>
<proteinExistence type="predicted"/>
<feature type="region of interest" description="Disordered" evidence="1">
    <location>
        <begin position="1"/>
        <end position="22"/>
    </location>
</feature>
<evidence type="ECO:0000313" key="3">
    <source>
        <dbReference type="EMBL" id="TWH73378.1"/>
    </source>
</evidence>
<dbReference type="AlphaFoldDB" id="A0A562IR24"/>
<dbReference type="EMBL" id="VLKF01000001">
    <property type="protein sequence ID" value="TWH73378.1"/>
    <property type="molecule type" value="Genomic_DNA"/>
</dbReference>